<organism evidence="1 2">
    <name type="scientific">Richelia sinica FACHB-800</name>
    <dbReference type="NCBI Taxonomy" id="1357546"/>
    <lineage>
        <taxon>Bacteria</taxon>
        <taxon>Bacillati</taxon>
        <taxon>Cyanobacteriota</taxon>
        <taxon>Cyanophyceae</taxon>
        <taxon>Nostocales</taxon>
        <taxon>Nostocaceae</taxon>
        <taxon>Richelia</taxon>
    </lineage>
</organism>
<accession>A0A975T529</accession>
<protein>
    <submittedName>
        <fullName evidence="1">Uncharacterized protein</fullName>
    </submittedName>
</protein>
<dbReference type="AlphaFoldDB" id="A0A975T529"/>
<proteinExistence type="predicted"/>
<dbReference type="KEGG" id="rsin:B6N60_00228"/>
<dbReference type="EMBL" id="CP021056">
    <property type="protein sequence ID" value="QXE21551.1"/>
    <property type="molecule type" value="Genomic_DNA"/>
</dbReference>
<dbReference type="Proteomes" id="UP000683511">
    <property type="component" value="Chromosome"/>
</dbReference>
<evidence type="ECO:0000313" key="2">
    <source>
        <dbReference type="Proteomes" id="UP000683511"/>
    </source>
</evidence>
<sequence length="276" mass="33134">MERRKILIATKTYPSISIKYKETVCTAGILLDDDENPLQWIRIYPIRFRELEIDKRYPRWSIISAKIEKNEKDYRPESFRLVDTSIEIIRKVSTANNWSDIKKFILPFQFRSTRDIQEQKKSLGLIKPLSIEKYFSKPTERDWNPKQQTVQDQLDLFELLEPSNPMSKLEKIPYKFGYKFTDCDGIKHEYSISDWEIMQLYRNCRNKSQFPDLESREKDALEKVRQKLEDSFMYEKDLYFIIGNLKNHSNSFMIIGLVYPPIVKYKQVEHEQLSLF</sequence>
<name>A0A975T529_9NOST</name>
<dbReference type="RefSeq" id="WP_190608372.1">
    <property type="nucleotide sequence ID" value="NZ_CP021056.1"/>
</dbReference>
<gene>
    <name evidence="1" type="ORF">B6N60_00228</name>
</gene>
<evidence type="ECO:0000313" key="1">
    <source>
        <dbReference type="EMBL" id="QXE21551.1"/>
    </source>
</evidence>
<keyword evidence="2" id="KW-1185">Reference proteome</keyword>
<reference evidence="1" key="1">
    <citation type="submission" date="2017-04" db="EMBL/GenBank/DDBJ databases">
        <title>Genome deletions in a multicellular cyanobacterial endosymbiont for morphological adaptation in marine diatoms.</title>
        <authorList>
            <person name="Wang Y."/>
            <person name="Gao H."/>
            <person name="Li R."/>
            <person name="Xu X."/>
        </authorList>
    </citation>
    <scope>NUCLEOTIDE SEQUENCE</scope>
    <source>
        <strain evidence="1">FACHB 800</strain>
    </source>
</reference>